<dbReference type="RefSeq" id="WP_176788097.1">
    <property type="nucleotide sequence ID" value="NZ_JABXWR010000001.1"/>
</dbReference>
<evidence type="ECO:0000313" key="3">
    <source>
        <dbReference type="Proteomes" id="UP000570823"/>
    </source>
</evidence>
<evidence type="ECO:0000313" key="2">
    <source>
        <dbReference type="EMBL" id="NVO66399.1"/>
    </source>
</evidence>
<dbReference type="InterPro" id="IPR017896">
    <property type="entry name" value="4Fe4S_Fe-S-bd"/>
</dbReference>
<dbReference type="GO" id="GO:0016491">
    <property type="term" value="F:oxidoreductase activity"/>
    <property type="evidence" value="ECO:0007669"/>
    <property type="project" value="UniProtKB-ARBA"/>
</dbReference>
<dbReference type="Proteomes" id="UP000570823">
    <property type="component" value="Unassembled WGS sequence"/>
</dbReference>
<dbReference type="OrthoDB" id="65817at2157"/>
<accession>A0A7K4HMH9</accession>
<dbReference type="Pfam" id="PF00037">
    <property type="entry name" value="Fer4"/>
    <property type="match status" value="2"/>
</dbReference>
<protein>
    <submittedName>
        <fullName evidence="2">4Fe-4S binding protein</fullName>
    </submittedName>
</protein>
<dbReference type="InterPro" id="IPR027417">
    <property type="entry name" value="P-loop_NTPase"/>
</dbReference>
<dbReference type="AlphaFoldDB" id="A0A7K4HMH9"/>
<dbReference type="InterPro" id="IPR002586">
    <property type="entry name" value="CobQ/CobB/MinD/ParA_Nub-bd_dom"/>
</dbReference>
<comment type="caution">
    <text evidence="2">The sequence shown here is derived from an EMBL/GenBank/DDBJ whole genome shotgun (WGS) entry which is preliminary data.</text>
</comment>
<dbReference type="InterPro" id="IPR017900">
    <property type="entry name" value="4Fe4S_Fe_S_CS"/>
</dbReference>
<dbReference type="Gene3D" id="3.30.70.20">
    <property type="match status" value="1"/>
</dbReference>
<dbReference type="PROSITE" id="PS00198">
    <property type="entry name" value="4FE4S_FER_1"/>
    <property type="match status" value="1"/>
</dbReference>
<sequence length="291" mass="30824">MKRLAVVSGKGGTGKTTVTAAIADLAHRDLDLVMADCDVDAANLELLFSPNVQETIPYYGMKCAQIDPDICISCGACAEHCRFGAIREEKAIYRVEQADCEGCGVCEHVCPAGAVTFVERKNGEIYCSTTELGPLFHARLIPGSGTSGLLVTEVKERALEAAADRDLLLIDGPPGIGCPLIATVTGCDAVLIVTEPSMSGRSDLERLVRVCEGFRVRMFLAVNRSDLEEGITADILAFCAEKGITVAGLIPFDDAVQRAVCSHQPLTRTPSPASDAVAAIWAVIRDGMGLP</sequence>
<organism evidence="2 3">
    <name type="scientific">Methanofollis tationis</name>
    <dbReference type="NCBI Taxonomy" id="81417"/>
    <lineage>
        <taxon>Archaea</taxon>
        <taxon>Methanobacteriati</taxon>
        <taxon>Methanobacteriota</taxon>
        <taxon>Stenosarchaea group</taxon>
        <taxon>Methanomicrobia</taxon>
        <taxon>Methanomicrobiales</taxon>
        <taxon>Methanomicrobiaceae</taxon>
        <taxon>Methanofollis</taxon>
    </lineage>
</organism>
<dbReference type="EMBL" id="JABXWR010000001">
    <property type="protein sequence ID" value="NVO66399.1"/>
    <property type="molecule type" value="Genomic_DNA"/>
</dbReference>
<dbReference type="Gene3D" id="3.40.50.300">
    <property type="entry name" value="P-loop containing nucleotide triphosphate hydrolases"/>
    <property type="match status" value="1"/>
</dbReference>
<proteinExistence type="predicted"/>
<dbReference type="PANTHER" id="PTHR43534">
    <property type="entry name" value="MIND SUPERFAMILY P-LOOP ATPASE CONTAINING AN INSERTED FERREDOXIN DOMAIN"/>
    <property type="match status" value="1"/>
</dbReference>
<feature type="domain" description="4Fe-4S ferredoxin-type" evidence="1">
    <location>
        <begin position="91"/>
        <end position="120"/>
    </location>
</feature>
<evidence type="ECO:0000259" key="1">
    <source>
        <dbReference type="PROSITE" id="PS51379"/>
    </source>
</evidence>
<gene>
    <name evidence="2" type="ORF">HWN36_03505</name>
</gene>
<reference evidence="2 3" key="1">
    <citation type="submission" date="2020-06" db="EMBL/GenBank/DDBJ databases">
        <title>Methanofollis fontis sp. nov., a methanogen isolated from marine sediments near a cold seep at Four-Way Closure Ridge offshore southwestern Taiwan.</title>
        <authorList>
            <person name="Chen S.-C."/>
            <person name="Teng N.-H."/>
            <person name="Lin Y.-S."/>
            <person name="Lai M.-C."/>
            <person name="Chen H.-H."/>
            <person name="Wang C.-C."/>
        </authorList>
    </citation>
    <scope>NUCLEOTIDE SEQUENCE [LARGE SCALE GENOMIC DNA]</scope>
    <source>
        <strain evidence="2 3">DSM 2702</strain>
    </source>
</reference>
<dbReference type="CDD" id="cd03110">
    <property type="entry name" value="SIMIBI_bact_arch"/>
    <property type="match status" value="1"/>
</dbReference>
<name>A0A7K4HMH9_9EURY</name>
<keyword evidence="3" id="KW-1185">Reference proteome</keyword>
<feature type="domain" description="4Fe-4S ferredoxin-type" evidence="1">
    <location>
        <begin position="62"/>
        <end position="90"/>
    </location>
</feature>
<dbReference type="SUPFAM" id="SSF54862">
    <property type="entry name" value="4Fe-4S ferredoxins"/>
    <property type="match status" value="1"/>
</dbReference>
<dbReference type="SUPFAM" id="SSF52540">
    <property type="entry name" value="P-loop containing nucleoside triphosphate hydrolases"/>
    <property type="match status" value="1"/>
</dbReference>
<dbReference type="PROSITE" id="PS51379">
    <property type="entry name" value="4FE4S_FER_2"/>
    <property type="match status" value="2"/>
</dbReference>
<dbReference type="PANTHER" id="PTHR43534:SF1">
    <property type="entry name" value="4FE-4S CLUSTER CONTAINING PARA FAMILY ATPASE PROTEIN"/>
    <property type="match status" value="1"/>
</dbReference>
<dbReference type="Pfam" id="PF01656">
    <property type="entry name" value="CbiA"/>
    <property type="match status" value="1"/>
</dbReference>